<dbReference type="InterPro" id="IPR015422">
    <property type="entry name" value="PyrdxlP-dep_Trfase_small"/>
</dbReference>
<dbReference type="GO" id="GO:0008483">
    <property type="term" value="F:transaminase activity"/>
    <property type="evidence" value="ECO:0007669"/>
    <property type="project" value="UniProtKB-KW"/>
</dbReference>
<dbReference type="Gene3D" id="3.90.1150.10">
    <property type="entry name" value="Aspartate Aminotransferase, domain 1"/>
    <property type="match status" value="1"/>
</dbReference>
<dbReference type="Pfam" id="PF00202">
    <property type="entry name" value="Aminotran_3"/>
    <property type="match status" value="1"/>
</dbReference>
<dbReference type="InterPro" id="IPR005814">
    <property type="entry name" value="Aminotrans_3"/>
</dbReference>
<dbReference type="InterPro" id="IPR015424">
    <property type="entry name" value="PyrdxlP-dep_Trfase"/>
</dbReference>
<evidence type="ECO:0000313" key="5">
    <source>
        <dbReference type="Proteomes" id="UP001622594"/>
    </source>
</evidence>
<sequence length="423" mass="45237">MTTTDNRPPEGMYYPVSDHRMTGGEGVYLYDAEGRDYIDCAAATFNLSLGYGHPEVVAAIQKQAEQLIHVTSSFQTGPVNELVDRLVSVSPKNLTKVHLKVSSGSGANEGAIKMAQAATGKRDVITLFRSHLGQSMMMASLSGNAFRKAPFPSLLPGGLHVPDPYCFRCFYGQTPATCGMMCVDRIDDFIEFASTGQVAAVMVEPISGNGGNIVPPPGYFQRLREFCDERGIVLIFDEIQTGIGRTGHMFAADHFGIEPDAITVAKGLGGSGAQVAAILTNDRLAGLDAHHHSFTYGANVMAAAAANVTLDVIGRPGFLDNVTAVGAFVTRRLHALQERFPQLGDVRGVGLMIGVEMVGSAGEPAVDLANAVAKRGMDHGLIIRTSRYGFGNVFKIRPPLTMTLQEAELMCDRLDALLTEVLS</sequence>
<gene>
    <name evidence="4" type="ORF">OG814_35110</name>
</gene>
<comment type="cofactor">
    <cofactor evidence="1">
        <name>pyridoxal 5'-phosphate</name>
        <dbReference type="ChEBI" id="CHEBI:597326"/>
    </cofactor>
</comment>
<dbReference type="Gene3D" id="3.40.640.10">
    <property type="entry name" value="Type I PLP-dependent aspartate aminotransferase-like (Major domain)"/>
    <property type="match status" value="1"/>
</dbReference>
<dbReference type="PROSITE" id="PS00600">
    <property type="entry name" value="AA_TRANSFER_CLASS_3"/>
    <property type="match status" value="1"/>
</dbReference>
<keyword evidence="4" id="KW-0032">Aminotransferase</keyword>
<dbReference type="InterPro" id="IPR050103">
    <property type="entry name" value="Class-III_PLP-dep_AT"/>
</dbReference>
<protein>
    <submittedName>
        <fullName evidence="4">Aspartate aminotransferase family protein</fullName>
    </submittedName>
</protein>
<evidence type="ECO:0000256" key="3">
    <source>
        <dbReference type="RuleBase" id="RU003560"/>
    </source>
</evidence>
<dbReference type="InterPro" id="IPR015421">
    <property type="entry name" value="PyrdxlP-dep_Trfase_major"/>
</dbReference>
<reference evidence="4 5" key="1">
    <citation type="submission" date="2022-10" db="EMBL/GenBank/DDBJ databases">
        <title>The complete genomes of actinobacterial strains from the NBC collection.</title>
        <authorList>
            <person name="Joergensen T.S."/>
            <person name="Alvarez Arevalo M."/>
            <person name="Sterndorff E.B."/>
            <person name="Faurdal D."/>
            <person name="Vuksanovic O."/>
            <person name="Mourched A.-S."/>
            <person name="Charusanti P."/>
            <person name="Shaw S."/>
            <person name="Blin K."/>
            <person name="Weber T."/>
        </authorList>
    </citation>
    <scope>NUCLEOTIDE SEQUENCE [LARGE SCALE GENOMIC DNA]</scope>
    <source>
        <strain evidence="4 5">NBC_00123</strain>
    </source>
</reference>
<comment type="similarity">
    <text evidence="3">Belongs to the class-III pyridoxal-phosphate-dependent aminotransferase family.</text>
</comment>
<keyword evidence="4" id="KW-0808">Transferase</keyword>
<dbReference type="InterPro" id="IPR049704">
    <property type="entry name" value="Aminotrans_3_PPA_site"/>
</dbReference>
<dbReference type="SUPFAM" id="SSF53383">
    <property type="entry name" value="PLP-dependent transferases"/>
    <property type="match status" value="1"/>
</dbReference>
<name>A0ABZ1LI63_9ACTN</name>
<dbReference type="PANTHER" id="PTHR11986">
    <property type="entry name" value="AMINOTRANSFERASE CLASS III"/>
    <property type="match status" value="1"/>
</dbReference>
<accession>A0ABZ1LI63</accession>
<dbReference type="PIRSF" id="PIRSF000521">
    <property type="entry name" value="Transaminase_4ab_Lys_Orn"/>
    <property type="match status" value="1"/>
</dbReference>
<keyword evidence="5" id="KW-1185">Reference proteome</keyword>
<dbReference type="CDD" id="cd00610">
    <property type="entry name" value="OAT_like"/>
    <property type="match status" value="1"/>
</dbReference>
<proteinExistence type="inferred from homology"/>
<dbReference type="RefSeq" id="WP_398166456.1">
    <property type="nucleotide sequence ID" value="NZ_CP108188.1"/>
</dbReference>
<evidence type="ECO:0000313" key="4">
    <source>
        <dbReference type="EMBL" id="WTR74144.1"/>
    </source>
</evidence>
<dbReference type="Proteomes" id="UP001622594">
    <property type="component" value="Chromosome"/>
</dbReference>
<organism evidence="4 5">
    <name type="scientific">Streptomyces zaomyceticus</name>
    <dbReference type="NCBI Taxonomy" id="68286"/>
    <lineage>
        <taxon>Bacteria</taxon>
        <taxon>Bacillati</taxon>
        <taxon>Actinomycetota</taxon>
        <taxon>Actinomycetes</taxon>
        <taxon>Kitasatosporales</taxon>
        <taxon>Streptomycetaceae</taxon>
        <taxon>Streptomyces</taxon>
    </lineage>
</organism>
<evidence type="ECO:0000256" key="1">
    <source>
        <dbReference type="ARBA" id="ARBA00001933"/>
    </source>
</evidence>
<keyword evidence="2 3" id="KW-0663">Pyridoxal phosphate</keyword>
<dbReference type="EMBL" id="CP108188">
    <property type="protein sequence ID" value="WTR74144.1"/>
    <property type="molecule type" value="Genomic_DNA"/>
</dbReference>
<evidence type="ECO:0000256" key="2">
    <source>
        <dbReference type="ARBA" id="ARBA00022898"/>
    </source>
</evidence>